<organism evidence="2 3">
    <name type="scientific">Pseudomonas fluorescens</name>
    <dbReference type="NCBI Taxonomy" id="294"/>
    <lineage>
        <taxon>Bacteria</taxon>
        <taxon>Pseudomonadati</taxon>
        <taxon>Pseudomonadota</taxon>
        <taxon>Gammaproteobacteria</taxon>
        <taxon>Pseudomonadales</taxon>
        <taxon>Pseudomonadaceae</taxon>
        <taxon>Pseudomonas</taxon>
    </lineage>
</organism>
<comment type="caution">
    <text evidence="2">The sequence shown here is derived from an EMBL/GenBank/DDBJ whole genome shotgun (WGS) entry which is preliminary data.</text>
</comment>
<dbReference type="PATRIC" id="fig|294.194.peg.6645"/>
<dbReference type="Proteomes" id="UP000061348">
    <property type="component" value="Unassembled WGS sequence"/>
</dbReference>
<accession>A0A109LB12</accession>
<feature type="compositionally biased region" description="Basic and acidic residues" evidence="1">
    <location>
        <begin position="167"/>
        <end position="183"/>
    </location>
</feature>
<evidence type="ECO:0000313" key="2">
    <source>
        <dbReference type="EMBL" id="KWV84382.1"/>
    </source>
</evidence>
<sequence length="183" mass="20324">MSLRNTLNRLIRVVIDEAESNPNFAAALSSALDPLATKRRPNKDEASGQKVDGDVRRGKNRRAPAALDPVQVVREGEPALRNSLEKLSLDQLRDIVAEYGFDPGRLVMKWTTPERVVDRIVEMSIARAHKGSAFRKPADGQMLLEANVNKTNSDIQQVGEIQSGDVKQLDETPSRDTQDPRDN</sequence>
<feature type="region of interest" description="Disordered" evidence="1">
    <location>
        <begin position="29"/>
        <end position="63"/>
    </location>
</feature>
<gene>
    <name evidence="2" type="ORF">PFLmoz3_05991</name>
</gene>
<name>A0A109LB12_PSEFL</name>
<protein>
    <submittedName>
        <fullName evidence="2">Uncharacterized protein</fullName>
    </submittedName>
</protein>
<dbReference type="EMBL" id="LCYA01000215">
    <property type="protein sequence ID" value="KWV84382.1"/>
    <property type="molecule type" value="Genomic_DNA"/>
</dbReference>
<evidence type="ECO:0000313" key="3">
    <source>
        <dbReference type="Proteomes" id="UP000061348"/>
    </source>
</evidence>
<dbReference type="RefSeq" id="WP_060765323.1">
    <property type="nucleotide sequence ID" value="NZ_LCYA01000215.1"/>
</dbReference>
<dbReference type="AlphaFoldDB" id="A0A109LB12"/>
<reference evidence="2 3" key="1">
    <citation type="submission" date="2015-05" db="EMBL/GenBank/DDBJ databases">
        <title>A genomic and transcriptomic approach to investigate the blue pigment phenotype in Pseudomonas fluorescens.</title>
        <authorList>
            <person name="Andreani N.A."/>
            <person name="Cardazzo B."/>
        </authorList>
    </citation>
    <scope>NUCLEOTIDE SEQUENCE [LARGE SCALE GENOMIC DNA]</scope>
    <source>
        <strain evidence="2 3">Ps_22</strain>
    </source>
</reference>
<proteinExistence type="predicted"/>
<feature type="region of interest" description="Disordered" evidence="1">
    <location>
        <begin position="152"/>
        <end position="183"/>
    </location>
</feature>
<evidence type="ECO:0000256" key="1">
    <source>
        <dbReference type="SAM" id="MobiDB-lite"/>
    </source>
</evidence>
<feature type="compositionally biased region" description="Basic and acidic residues" evidence="1">
    <location>
        <begin position="42"/>
        <end position="57"/>
    </location>
</feature>